<accession>Q253F5</accession>
<organism evidence="2 3">
    <name type="scientific">Chlamydia felis (strain Fe/C-56)</name>
    <name type="common">Chlamydophila felis</name>
    <dbReference type="NCBI Taxonomy" id="264202"/>
    <lineage>
        <taxon>Bacteria</taxon>
        <taxon>Pseudomonadati</taxon>
        <taxon>Chlamydiota</taxon>
        <taxon>Chlamydiia</taxon>
        <taxon>Chlamydiales</taxon>
        <taxon>Chlamydiaceae</taxon>
        <taxon>Chlamydia/Chlamydophila group</taxon>
        <taxon>Chlamydia</taxon>
    </lineage>
</organism>
<proteinExistence type="predicted"/>
<dbReference type="EMBL" id="AP006861">
    <property type="protein sequence ID" value="BAE81583.1"/>
    <property type="molecule type" value="Genomic_DNA"/>
</dbReference>
<gene>
    <name evidence="2" type="ordered locus">CF0811</name>
</gene>
<dbReference type="KEGG" id="cfe:BAE81583.1"/>
<dbReference type="STRING" id="264202.gene:10544641"/>
<keyword evidence="3" id="KW-1185">Reference proteome</keyword>
<evidence type="ECO:0000313" key="3">
    <source>
        <dbReference type="Proteomes" id="UP000001260"/>
    </source>
</evidence>
<keyword evidence="1" id="KW-1133">Transmembrane helix</keyword>
<evidence type="ECO:0000313" key="2">
    <source>
        <dbReference type="EMBL" id="BAE81583.1"/>
    </source>
</evidence>
<feature type="transmembrane region" description="Helical" evidence="1">
    <location>
        <begin position="53"/>
        <end position="73"/>
    </location>
</feature>
<dbReference type="HOGENOM" id="CLU_145903_0_0_0"/>
<name>Q253F5_CHLFF</name>
<sequence length="150" mass="17162">MQIRFQTTQEFDSRIGQICHPRFYLLFPRDDEGLWEVSCDWDLTRPAALKNSLLAAIPIVGSVMGLIKLFSVWSVKFQDESISKILVYTFTGFLEFYGLGIVVLLLKILYLFLRVICAAFQDVPRVNQREYVTPRVEQTQTSGSAGLLFS</sequence>
<reference evidence="2 3" key="1">
    <citation type="journal article" date="2006" name="DNA Res.">
        <title>Genome sequence of the cat pathogen, Chlamydophila felis.</title>
        <authorList>
            <person name="Azuma Y."/>
            <person name="Hirakawa H."/>
            <person name="Yamashita A."/>
            <person name="Cai Y."/>
            <person name="Rahman M.A."/>
            <person name="Suzuki H."/>
            <person name="Mitaku S."/>
            <person name="Toh H."/>
            <person name="Goto S."/>
            <person name="Murakami T."/>
            <person name="Sugi K."/>
            <person name="Hayashi H."/>
            <person name="Fukushi H."/>
            <person name="Hattori M."/>
            <person name="Kuhara S."/>
            <person name="Shirai M."/>
        </authorList>
    </citation>
    <scope>NUCLEOTIDE SEQUENCE [LARGE SCALE GENOMIC DNA]</scope>
    <source>
        <strain evidence="2 3">Fe/C-56</strain>
    </source>
</reference>
<dbReference type="OrthoDB" id="18128at2"/>
<feature type="transmembrane region" description="Helical" evidence="1">
    <location>
        <begin position="85"/>
        <end position="106"/>
    </location>
</feature>
<dbReference type="Proteomes" id="UP000001260">
    <property type="component" value="Chromosome"/>
</dbReference>
<keyword evidence="1" id="KW-0472">Membrane</keyword>
<dbReference type="AlphaFoldDB" id="Q253F5"/>
<evidence type="ECO:0000256" key="1">
    <source>
        <dbReference type="SAM" id="Phobius"/>
    </source>
</evidence>
<protein>
    <submittedName>
        <fullName evidence="2">Uncharacterized protein</fullName>
    </submittedName>
</protein>
<keyword evidence="1" id="KW-0812">Transmembrane</keyword>